<evidence type="ECO:0000313" key="1">
    <source>
        <dbReference type="EMBL" id="PPB81934.1"/>
    </source>
</evidence>
<evidence type="ECO:0000313" key="2">
    <source>
        <dbReference type="Proteomes" id="UP000243096"/>
    </source>
</evidence>
<protein>
    <submittedName>
        <fullName evidence="1">Uncharacterized protein</fullName>
    </submittedName>
</protein>
<organism evidence="1 2">
    <name type="scientific">Mycetohabitans endofungorum</name>
    <dbReference type="NCBI Taxonomy" id="417203"/>
    <lineage>
        <taxon>Bacteria</taxon>
        <taxon>Pseudomonadati</taxon>
        <taxon>Pseudomonadota</taxon>
        <taxon>Betaproteobacteria</taxon>
        <taxon>Burkholderiales</taxon>
        <taxon>Burkholderiaceae</taxon>
        <taxon>Mycetohabitans</taxon>
    </lineage>
</organism>
<sequence>MNIEQSINRNGCVYTAVGQHGTRGAVTKWVLLYPTGVETAGFVDAFERMGAEEVALRLN</sequence>
<dbReference type="EMBL" id="PRDW01000017">
    <property type="protein sequence ID" value="PPB81934.1"/>
    <property type="molecule type" value="Genomic_DNA"/>
</dbReference>
<proteinExistence type="predicted"/>
<dbReference type="Proteomes" id="UP000243096">
    <property type="component" value="Unassembled WGS sequence"/>
</dbReference>
<reference evidence="1 2" key="1">
    <citation type="submission" date="2018-01" db="EMBL/GenBank/DDBJ databases">
        <title>Genomic Encyclopedia of Type Strains, Phase III (KMG-III): the genomes of soil and plant-associated and newly described type strains.</title>
        <authorList>
            <person name="Whitman W."/>
        </authorList>
    </citation>
    <scope>NUCLEOTIDE SEQUENCE [LARGE SCALE GENOMIC DNA]</scope>
    <source>
        <strain evidence="1 2">HKI456</strain>
    </source>
</reference>
<comment type="caution">
    <text evidence="1">The sequence shown here is derived from an EMBL/GenBank/DDBJ whole genome shotgun (WGS) entry which is preliminary data.</text>
</comment>
<accession>A0A2P5K792</accession>
<dbReference type="AlphaFoldDB" id="A0A2P5K792"/>
<keyword evidence="2" id="KW-1185">Reference proteome</keyword>
<gene>
    <name evidence="1" type="ORF">B0O95_11720</name>
</gene>
<name>A0A2P5K792_9BURK</name>